<evidence type="ECO:0000313" key="2">
    <source>
        <dbReference type="EMBL" id="BAT93416.1"/>
    </source>
</evidence>
<dbReference type="AlphaFoldDB" id="A0A0S3SKY8"/>
<protein>
    <submittedName>
        <fullName evidence="2">Uncharacterized protein</fullName>
    </submittedName>
</protein>
<feature type="non-terminal residue" evidence="2">
    <location>
        <position position="1"/>
    </location>
</feature>
<organism evidence="2 3">
    <name type="scientific">Vigna angularis var. angularis</name>
    <dbReference type="NCBI Taxonomy" id="157739"/>
    <lineage>
        <taxon>Eukaryota</taxon>
        <taxon>Viridiplantae</taxon>
        <taxon>Streptophyta</taxon>
        <taxon>Embryophyta</taxon>
        <taxon>Tracheophyta</taxon>
        <taxon>Spermatophyta</taxon>
        <taxon>Magnoliopsida</taxon>
        <taxon>eudicotyledons</taxon>
        <taxon>Gunneridae</taxon>
        <taxon>Pentapetalae</taxon>
        <taxon>rosids</taxon>
        <taxon>fabids</taxon>
        <taxon>Fabales</taxon>
        <taxon>Fabaceae</taxon>
        <taxon>Papilionoideae</taxon>
        <taxon>50 kb inversion clade</taxon>
        <taxon>NPAAA clade</taxon>
        <taxon>indigoferoid/millettioid clade</taxon>
        <taxon>Phaseoleae</taxon>
        <taxon>Vigna</taxon>
    </lineage>
</organism>
<keyword evidence="1" id="KW-1133">Transmembrane helix</keyword>
<gene>
    <name evidence="2" type="primary">Vigan.07G237700</name>
    <name evidence="2" type="ORF">VIGAN_07237700</name>
</gene>
<keyword evidence="3" id="KW-1185">Reference proteome</keyword>
<sequence length="81" mass="9193">IIENMYDFVIEHVYYTGLVIHIIENMYDFVIEHVYSVGGGIYTMLFTCNFVGLFSIFASLTRETEIRVSPSSARGGECLAQ</sequence>
<evidence type="ECO:0000313" key="3">
    <source>
        <dbReference type="Proteomes" id="UP000291084"/>
    </source>
</evidence>
<name>A0A0S3SKY8_PHAAN</name>
<dbReference type="Proteomes" id="UP000291084">
    <property type="component" value="Chromosome 7"/>
</dbReference>
<keyword evidence="1" id="KW-0472">Membrane</keyword>
<proteinExistence type="predicted"/>
<accession>A0A0S3SKY8</accession>
<evidence type="ECO:0000256" key="1">
    <source>
        <dbReference type="SAM" id="Phobius"/>
    </source>
</evidence>
<feature type="transmembrane region" description="Helical" evidence="1">
    <location>
        <begin position="41"/>
        <end position="60"/>
    </location>
</feature>
<reference evidence="2 3" key="1">
    <citation type="journal article" date="2015" name="Sci. Rep.">
        <title>The power of single molecule real-time sequencing technology in the de novo assembly of a eukaryotic genome.</title>
        <authorList>
            <person name="Sakai H."/>
            <person name="Naito K."/>
            <person name="Ogiso-Tanaka E."/>
            <person name="Takahashi Y."/>
            <person name="Iseki K."/>
            <person name="Muto C."/>
            <person name="Satou K."/>
            <person name="Teruya K."/>
            <person name="Shiroma A."/>
            <person name="Shimoji M."/>
            <person name="Hirano T."/>
            <person name="Itoh T."/>
            <person name="Kaga A."/>
            <person name="Tomooka N."/>
        </authorList>
    </citation>
    <scope>NUCLEOTIDE SEQUENCE [LARGE SCALE GENOMIC DNA]</scope>
    <source>
        <strain evidence="3">cv. Shumari</strain>
    </source>
</reference>
<dbReference type="EMBL" id="AP015040">
    <property type="protein sequence ID" value="BAT93416.1"/>
    <property type="molecule type" value="Genomic_DNA"/>
</dbReference>
<keyword evidence="1" id="KW-0812">Transmembrane</keyword>